<name>A0A409YFJ5_9AGAR</name>
<dbReference type="EMBL" id="NHTK01001216">
    <property type="protein sequence ID" value="PPR01783.1"/>
    <property type="molecule type" value="Genomic_DNA"/>
</dbReference>
<comment type="caution">
    <text evidence="2">The sequence shown here is derived from an EMBL/GenBank/DDBJ whole genome shotgun (WGS) entry which is preliminary data.</text>
</comment>
<proteinExistence type="predicted"/>
<evidence type="ECO:0000313" key="3">
    <source>
        <dbReference type="Proteomes" id="UP000284842"/>
    </source>
</evidence>
<protein>
    <submittedName>
        <fullName evidence="2">Uncharacterized protein</fullName>
    </submittedName>
</protein>
<organism evidence="2 3">
    <name type="scientific">Panaeolus cyanescens</name>
    <dbReference type="NCBI Taxonomy" id="181874"/>
    <lineage>
        <taxon>Eukaryota</taxon>
        <taxon>Fungi</taxon>
        <taxon>Dikarya</taxon>
        <taxon>Basidiomycota</taxon>
        <taxon>Agaricomycotina</taxon>
        <taxon>Agaricomycetes</taxon>
        <taxon>Agaricomycetidae</taxon>
        <taxon>Agaricales</taxon>
        <taxon>Agaricineae</taxon>
        <taxon>Galeropsidaceae</taxon>
        <taxon>Panaeolus</taxon>
    </lineage>
</organism>
<reference evidence="2 3" key="1">
    <citation type="journal article" date="2018" name="Evol. Lett.">
        <title>Horizontal gene cluster transfer increased hallucinogenic mushroom diversity.</title>
        <authorList>
            <person name="Reynolds H.T."/>
            <person name="Vijayakumar V."/>
            <person name="Gluck-Thaler E."/>
            <person name="Korotkin H.B."/>
            <person name="Matheny P.B."/>
            <person name="Slot J.C."/>
        </authorList>
    </citation>
    <scope>NUCLEOTIDE SEQUENCE [LARGE SCALE GENOMIC DNA]</scope>
    <source>
        <strain evidence="2 3">2629</strain>
    </source>
</reference>
<dbReference type="InParanoid" id="A0A409YFJ5"/>
<feature type="transmembrane region" description="Helical" evidence="1">
    <location>
        <begin position="407"/>
        <end position="434"/>
    </location>
</feature>
<sequence>MPYSEMHPPSVTPPTDDTMFNHPTFRPELDIRCLYDLGSTSARIQEIEAQPLQIPPASTIRFDLIEITAAEDVSINPSIPAKELWEALEHTNAHDKEHEQDTARSRLRLIFVEDPNYADEDHDAKPTLKKPSRPRLNDTAIWLHLKLGIPITFFQYLSPTLNYRMSGNCCFTKKDTTGQSIGLEGFYQNSHGLGAGPAHIYYSYSVKAPYTTTYLVYNVAKSARDVIIQCARMQNSHLLLRPLVVDVFLADDLLQLWNGKICTLRTKLILYESELIISNFSMAQSTKVLQDLHTISQDLQIVRGNLLDLRDKLQFFLHVRQSYLSMSQRQIDADAINSITESLSLLTSRIDVTGRWANNYYERASIRINLFFNLTTQADSHTNLSIARMTTKISVATQKDSSSMITIAAVTMFFLPGSFVSALFSMHCCGHYVLPTWLLRLSTVQHAPQWWLFPSVTIPLTAAVFAVWLVWQRRRSSMAGLIPNIEITDDEHLIEGSSSGMLSFFEKEEKAQK</sequence>
<feature type="transmembrane region" description="Helical" evidence="1">
    <location>
        <begin position="450"/>
        <end position="471"/>
    </location>
</feature>
<gene>
    <name evidence="2" type="ORF">CVT24_001710</name>
</gene>
<keyword evidence="3" id="KW-1185">Reference proteome</keyword>
<dbReference type="Proteomes" id="UP000284842">
    <property type="component" value="Unassembled WGS sequence"/>
</dbReference>
<keyword evidence="1" id="KW-0472">Membrane</keyword>
<accession>A0A409YFJ5</accession>
<dbReference type="STRING" id="181874.A0A409YFJ5"/>
<dbReference type="AlphaFoldDB" id="A0A409YFJ5"/>
<keyword evidence="1" id="KW-1133">Transmembrane helix</keyword>
<evidence type="ECO:0000256" key="1">
    <source>
        <dbReference type="SAM" id="Phobius"/>
    </source>
</evidence>
<dbReference type="Gene3D" id="1.20.58.340">
    <property type="entry name" value="Magnesium transport protein CorA, transmembrane region"/>
    <property type="match status" value="1"/>
</dbReference>
<dbReference type="OrthoDB" id="2866354at2759"/>
<keyword evidence="1" id="KW-0812">Transmembrane</keyword>
<evidence type="ECO:0000313" key="2">
    <source>
        <dbReference type="EMBL" id="PPR01783.1"/>
    </source>
</evidence>